<evidence type="ECO:0000313" key="1">
    <source>
        <dbReference type="EMBL" id="KAK6503679.1"/>
    </source>
</evidence>
<evidence type="ECO:0008006" key="3">
    <source>
        <dbReference type="Google" id="ProtNLM"/>
    </source>
</evidence>
<gene>
    <name evidence="1" type="ORF">TWF481_008682</name>
</gene>
<evidence type="ECO:0000313" key="2">
    <source>
        <dbReference type="Proteomes" id="UP001370758"/>
    </source>
</evidence>
<keyword evidence="2" id="KW-1185">Reference proteome</keyword>
<dbReference type="AlphaFoldDB" id="A0AAV9W9X3"/>
<dbReference type="EMBL" id="JAVHJL010000005">
    <property type="protein sequence ID" value="KAK6503679.1"/>
    <property type="molecule type" value="Genomic_DNA"/>
</dbReference>
<dbReference type="Proteomes" id="UP001370758">
    <property type="component" value="Unassembled WGS sequence"/>
</dbReference>
<accession>A0AAV9W9X3</accession>
<reference evidence="1 2" key="1">
    <citation type="submission" date="2023-08" db="EMBL/GenBank/DDBJ databases">
        <authorList>
            <person name="Palmer J.M."/>
        </authorList>
    </citation>
    <scope>NUCLEOTIDE SEQUENCE [LARGE SCALE GENOMIC DNA]</scope>
    <source>
        <strain evidence="1 2">TWF481</strain>
    </source>
</reference>
<organism evidence="1 2">
    <name type="scientific">Arthrobotrys musiformis</name>
    <dbReference type="NCBI Taxonomy" id="47236"/>
    <lineage>
        <taxon>Eukaryota</taxon>
        <taxon>Fungi</taxon>
        <taxon>Dikarya</taxon>
        <taxon>Ascomycota</taxon>
        <taxon>Pezizomycotina</taxon>
        <taxon>Orbiliomycetes</taxon>
        <taxon>Orbiliales</taxon>
        <taxon>Orbiliaceae</taxon>
        <taxon>Arthrobotrys</taxon>
    </lineage>
</organism>
<proteinExistence type="predicted"/>
<protein>
    <recommendedName>
        <fullName evidence="3">CCHC-type domain-containing protein</fullName>
    </recommendedName>
</protein>
<comment type="caution">
    <text evidence="1">The sequence shown here is derived from an EMBL/GenBank/DDBJ whole genome shotgun (WGS) entry which is preliminary data.</text>
</comment>
<name>A0AAV9W9X3_9PEZI</name>
<sequence length="130" mass="14554">MRYGFCCNLDHSSRTTQVCTWCTEKDASNPNGHTEENCWRKIPDLSPCSMCNKTGHRENRCRLHPNGANSAIMEFILKTSAGKSTPKNDPNNCAWPPGNETIINQSPDRMDTNVGLAVYHVWKELIAADS</sequence>